<name>S5UD53_9BACT</name>
<keyword evidence="4" id="KW-0597">Phosphoprotein</keyword>
<dbReference type="InterPro" id="IPR001242">
    <property type="entry name" value="Condensation_dom"/>
</dbReference>
<dbReference type="FunFam" id="3.30.300.30:FF:000010">
    <property type="entry name" value="Enterobactin synthetase component F"/>
    <property type="match status" value="1"/>
</dbReference>
<comment type="similarity">
    <text evidence="2">Belongs to the ATP-dependent AMP-binding enzyme family.</text>
</comment>
<organism evidence="8">
    <name type="scientific">uncultured bacterium esnapd18</name>
    <dbReference type="NCBI Taxonomy" id="1366599"/>
    <lineage>
        <taxon>Bacteria</taxon>
        <taxon>environmental samples</taxon>
    </lineage>
</organism>
<dbReference type="FunFam" id="3.40.50.980:FF:000001">
    <property type="entry name" value="Non-ribosomal peptide synthetase"/>
    <property type="match status" value="1"/>
</dbReference>
<proteinExistence type="inferred from homology"/>
<dbReference type="FunFam" id="2.30.38.10:FF:000001">
    <property type="entry name" value="Non-ribosomal peptide synthetase PvdI"/>
    <property type="match status" value="2"/>
</dbReference>
<dbReference type="InterPro" id="IPR036736">
    <property type="entry name" value="ACP-like_sf"/>
</dbReference>
<dbReference type="NCBIfam" id="TIGR01720">
    <property type="entry name" value="NRPS-para261"/>
    <property type="match status" value="1"/>
</dbReference>
<dbReference type="Gene3D" id="2.30.38.10">
    <property type="entry name" value="Luciferase, Domain 3"/>
    <property type="match status" value="1"/>
</dbReference>
<dbReference type="InterPro" id="IPR009081">
    <property type="entry name" value="PP-bd_ACP"/>
</dbReference>
<dbReference type="InterPro" id="IPR000873">
    <property type="entry name" value="AMP-dep_synth/lig_dom"/>
</dbReference>
<dbReference type="GO" id="GO:0043041">
    <property type="term" value="P:amino acid activation for nonribosomal peptide biosynthetic process"/>
    <property type="evidence" value="ECO:0007669"/>
    <property type="project" value="TreeGrafter"/>
</dbReference>
<dbReference type="CDD" id="cd12117">
    <property type="entry name" value="A_NRPS_Srf_like"/>
    <property type="match status" value="1"/>
</dbReference>
<dbReference type="PROSITE" id="PS00455">
    <property type="entry name" value="AMP_BINDING"/>
    <property type="match status" value="2"/>
</dbReference>
<dbReference type="InterPro" id="IPR020845">
    <property type="entry name" value="AMP-binding_CS"/>
</dbReference>
<feature type="region of interest" description="Disordered" evidence="6">
    <location>
        <begin position="948"/>
        <end position="968"/>
    </location>
</feature>
<reference evidence="8" key="1">
    <citation type="journal article" date="2013" name="Proc. Natl. Acad. Sci. U.S.A.">
        <title>Mapping gene clusters within arrayed metagenomic libraries to expand the structural diversity of biomedically relevant natural products.</title>
        <authorList>
            <person name="Owen J.G."/>
            <person name="Reddy B.V."/>
            <person name="Ternei M.A."/>
            <person name="Charlop-Powers Z."/>
            <person name="Calle P.Y."/>
            <person name="Kim J.H."/>
            <person name="Brady S.F."/>
        </authorList>
    </citation>
    <scope>NUCLEOTIDE SEQUENCE</scope>
</reference>
<dbReference type="Pfam" id="PF13193">
    <property type="entry name" value="AMP-binding_C"/>
    <property type="match status" value="2"/>
</dbReference>
<keyword evidence="8" id="KW-0436">Ligase</keyword>
<evidence type="ECO:0000313" key="8">
    <source>
        <dbReference type="EMBL" id="AGS49867.1"/>
    </source>
</evidence>
<evidence type="ECO:0000259" key="7">
    <source>
        <dbReference type="PROSITE" id="PS50075"/>
    </source>
</evidence>
<feature type="domain" description="Carrier" evidence="7">
    <location>
        <begin position="965"/>
        <end position="1039"/>
    </location>
</feature>
<dbReference type="Pfam" id="PF00550">
    <property type="entry name" value="PP-binding"/>
    <property type="match status" value="2"/>
</dbReference>
<dbReference type="Pfam" id="PF00501">
    <property type="entry name" value="AMP-binding"/>
    <property type="match status" value="2"/>
</dbReference>
<dbReference type="EC" id="6.2.1.3" evidence="8"/>
<protein>
    <submittedName>
        <fullName evidence="8">Long-chain-fatty-acid--CoA ligase</fullName>
        <ecNumber evidence="8">6.2.1.3</ecNumber>
    </submittedName>
</protein>
<dbReference type="CDD" id="cd19540">
    <property type="entry name" value="LCL_NRPS-like"/>
    <property type="match status" value="1"/>
</dbReference>
<evidence type="ECO:0000256" key="5">
    <source>
        <dbReference type="ARBA" id="ARBA00022737"/>
    </source>
</evidence>
<dbReference type="InterPro" id="IPR042099">
    <property type="entry name" value="ANL_N_sf"/>
</dbReference>
<dbReference type="EMBL" id="KF264558">
    <property type="protein sequence ID" value="AGS49867.1"/>
    <property type="molecule type" value="Genomic_DNA"/>
</dbReference>
<dbReference type="Gene3D" id="3.30.559.30">
    <property type="entry name" value="Nonribosomal peptide synthetase, condensation domain"/>
    <property type="match status" value="3"/>
</dbReference>
<dbReference type="InterPro" id="IPR045851">
    <property type="entry name" value="AMP-bd_C_sf"/>
</dbReference>
<dbReference type="GO" id="GO:0044550">
    <property type="term" value="P:secondary metabolite biosynthetic process"/>
    <property type="evidence" value="ECO:0007669"/>
    <property type="project" value="UniProtKB-ARBA"/>
</dbReference>
<evidence type="ECO:0000256" key="4">
    <source>
        <dbReference type="ARBA" id="ARBA00022553"/>
    </source>
</evidence>
<comment type="cofactor">
    <cofactor evidence="1">
        <name>pantetheine 4'-phosphate</name>
        <dbReference type="ChEBI" id="CHEBI:47942"/>
    </cofactor>
</comment>
<evidence type="ECO:0000256" key="1">
    <source>
        <dbReference type="ARBA" id="ARBA00001957"/>
    </source>
</evidence>
<evidence type="ECO:0000256" key="6">
    <source>
        <dbReference type="SAM" id="MobiDB-lite"/>
    </source>
</evidence>
<dbReference type="GO" id="GO:0005737">
    <property type="term" value="C:cytoplasm"/>
    <property type="evidence" value="ECO:0007669"/>
    <property type="project" value="TreeGrafter"/>
</dbReference>
<dbReference type="InterPro" id="IPR025110">
    <property type="entry name" value="AMP-bd_C"/>
</dbReference>
<dbReference type="SUPFAM" id="SSF56801">
    <property type="entry name" value="Acetyl-CoA synthetase-like"/>
    <property type="match status" value="2"/>
</dbReference>
<dbReference type="Gene3D" id="3.40.50.12780">
    <property type="entry name" value="N-terminal domain of ligase-like"/>
    <property type="match status" value="1"/>
</dbReference>
<dbReference type="SMART" id="SM00823">
    <property type="entry name" value="PKS_PP"/>
    <property type="match status" value="2"/>
</dbReference>
<dbReference type="InterPro" id="IPR006162">
    <property type="entry name" value="Ppantetheine_attach_site"/>
</dbReference>
<dbReference type="GO" id="GO:0004467">
    <property type="term" value="F:long-chain fatty acid-CoA ligase activity"/>
    <property type="evidence" value="ECO:0007669"/>
    <property type="project" value="UniProtKB-EC"/>
</dbReference>
<dbReference type="PANTHER" id="PTHR45527">
    <property type="entry name" value="NONRIBOSOMAL PEPTIDE SYNTHETASE"/>
    <property type="match status" value="1"/>
</dbReference>
<evidence type="ECO:0000256" key="2">
    <source>
        <dbReference type="ARBA" id="ARBA00006432"/>
    </source>
</evidence>
<evidence type="ECO:0000256" key="3">
    <source>
        <dbReference type="ARBA" id="ARBA00022450"/>
    </source>
</evidence>
<accession>S5UD53</accession>
<dbReference type="SUPFAM" id="SSF47336">
    <property type="entry name" value="ACP-like"/>
    <property type="match status" value="2"/>
</dbReference>
<dbReference type="InterPro" id="IPR010071">
    <property type="entry name" value="AA_adenyl_dom"/>
</dbReference>
<dbReference type="FunFam" id="1.10.1200.10:FF:000005">
    <property type="entry name" value="Nonribosomal peptide synthetase 1"/>
    <property type="match status" value="1"/>
</dbReference>
<dbReference type="Pfam" id="PF00668">
    <property type="entry name" value="Condensation"/>
    <property type="match status" value="3"/>
</dbReference>
<keyword evidence="5" id="KW-0677">Repeat</keyword>
<sequence length="2548" mass="272169">MSEPVPLSSAQLRLWSFDRIHGPSPRYTIPVAVDLTGRVDEDALRAALADVAGRHDTLRTVYHEHDGVPVQETGTGDPVLTVADVGTDGLARAVDAAVRLPFRLAEDLPVRAWLFHLPDDNHLLLVCFHHIAADEASMTPFFRDLATAYAARLGGAAPDWAPLPVQYADYVLWQQEVLGDEADQGSVAAQQLAHWRRELAGLPETIRLPADRHARLTDHRRGDRIALRLDADVHRGLTAVAARCRTTFFVVVQAALATLLTRLGAGHDIPLGTVVAARTDEQLDDLVGMFVNTLVLRTDTSGDPAFAELVARARRTVLNAQANQDLPFERLVEVVNPDRVLGGNPLFQVMLVFQDRQHEIALPGLHASRRRELGTGSAKFDLTFDVSESGPPGGEPAGADITVEYATDMFDRSTATAIGHRLLRLLAAVSTDPHQRIGSIPLLTSAEQQLVLGTFNDTASPVTDDSWATVVSRFAHIASERPDAPAVVTGAETLSYRDLDERTGRLADVLRAAGVTHETRVAVLLPRSAGYLVAILAILKAGGTFVPLPGDWPDERLATLVANTDAALVIADHTTAARAQLGRTVLDLDSEYPTVPVTDVPVHPDQVAYVMHTSGSTGTPKGVMTTHRNIADLARDHRWASKAHRRVLHHSPHGFDASTYEIFVPLLTGGTVVVAPDRELAITDYATLIREHHITAMWLTAGLFSLIATEQPVALAALEELWAGGDVLPRHAVDRLRSVRPSPALVNGYGPTEATTFAAAYPVDPADPAAHQDIPIGRPLDNSAAFVLDDRLAPVPVGVPGELYLAGAGLARGYTGLPGRTAERFVANPFGQPGSRLYRTGDLAHWTAQGVLRFEGRADRQVKLRGHRVEPAEIEAALVAHPDVRDAVVSVRHREDTGKQLVAHVTGQSEVEVSALRAHLAARLPAAMVPWAIVPVDELPLTANGKVDHARLPEPDVTPQAPGRGPRTDTERVLHRLFRELLHVEDVRVDDGFFRLGGDSILSIMLVSRARAEGIALTPKDVFTHQSVAALADLADRVPAIRDTAPPAASDLTGLDARQLAEVCDGIPVSEVLPLSPLQQGLLFHAEYGADGPDVYLVQTIVDVDGRVEPDRLRAAVQALTRRHAALRAGFRTTGTTQVQVIADEVEVPFTVADADPLTATGLLATDRARRFDVHDPPLLRCLLLRGDDGADRIVLTCHHLLVDGWSLPTLLADLAALYAHNGVDTALPPAAPYPDYLRWLAGQDRQAAEEAWRNAFDGLASPTTITTHGDDHPTLPAQHDFELPAATTTALVELSRANDLTLSTVVQVVWAHLLCGLTGSTDLVFGTTVAGRPPEVPGIDRIVGLLVNTLPTRVRLRPDETLLELLTRVRHEQTALLDHQHLGLAAIQKVAGHSGLFDTTVVLENYPDHELTGALAGQTALPVTAVECRDATHYPLSLAVYPGERLRLTLYHRTDVVADAQAHAIADRLLHLLTTIALDPHRPVHRLDHVARRDPPIAKPSPGTVPSRFAEQATRHADRVAVRQGARSLTYRQLAERSDTLASVLRGRGIGGESIVALALPKSPEFVVAQLAVLKTGAAYLPIDITNPRERVARILRDARPALIIATEDVRDLLPGNVPTLGPDAKGDSPSIVDAMDPRQSAYVIYTSGSTGTPKGVVLTHQGAVTLAAAQIAAFGVRPGDQVLQFASPGFDAAFSEFAMALLSGATLVLPPPGRLLPDAELVALLRDSSITHVTLPPSALAVLPDGAIPVDTTVVTAGEACPPEVVARWAPGRTLINAYGPTETTVCATMSEPLSAATGRPPIGVPITGSRCHVLDPFLRPVPVGVAGELYVAGAGLARCYAHLPGLTATRFVADPFGAEGERMYRTGDVARTRADGQLEFVGRADSQVNLRGHRIEPGEVESALAQVPGVVHAAVTIREDRPGDRRLVGYVVPETVDVATALDAVTTVLPEYMVPSALVPLDAFPLTPNGKIDHRALPAPVTTSTPGGRPPRTDVERRLCALFADVLGTPEPSAEDSFFQLGGDSIMSILLVTQARAAGLAFTPKDVFTHRTVAALAQVAKPVTGGAATLTGSAVGEVPLTPILAWARDRGGPLAAFHQTMVFTTPAGMTREEITAVLAALLACHDMLRARLDEDWVLTVLPVDAVPAGDRLDVVTGECDLPAVADATVARLDPATAHLVHATWVDAGQGRAGRLILAINHLVVDGVSWRTLMDDLATAWRCVHAGEQVVLPSAGTPFRAWARHLRTEAVKRRAELPHWLDIVRTPGALEPATGLDASAHTEATARELTICLSAQDTAALLTTVPASVHGGVDDVLLTGLAVAVARWRAAQDLPARPLLVDLEGHGRQETGGADLSRTVGWFTTIHPVRLDTHPAGSALPQALKLVKEQLRAAPDHGFGYGLLRDVAGEPELVAAAGSELIFNYLGRFTPASMRAHTPWTATEELGSTLGVLSSGSSPDTPLRHHLSVNAAAHDRPGGPRLSLTVTWAPTIADDAALALADHLADVLGELARCTADGGLTPSDLPLLALDQFDIDELEENWRALS</sequence>
<dbReference type="GO" id="GO:0031177">
    <property type="term" value="F:phosphopantetheine binding"/>
    <property type="evidence" value="ECO:0007669"/>
    <property type="project" value="InterPro"/>
</dbReference>
<feature type="domain" description="Carrier" evidence="7">
    <location>
        <begin position="1993"/>
        <end position="2067"/>
    </location>
</feature>
<dbReference type="InterPro" id="IPR020806">
    <property type="entry name" value="PKS_PP-bd"/>
</dbReference>
<dbReference type="FunFam" id="3.40.50.12780:FF:000012">
    <property type="entry name" value="Non-ribosomal peptide synthetase"/>
    <property type="match status" value="1"/>
</dbReference>
<dbReference type="Gene3D" id="1.10.1200.10">
    <property type="entry name" value="ACP-like"/>
    <property type="match status" value="2"/>
</dbReference>
<keyword evidence="3" id="KW-0596">Phosphopantetheine</keyword>
<dbReference type="NCBIfam" id="TIGR01733">
    <property type="entry name" value="AA-adenyl-dom"/>
    <property type="match status" value="2"/>
</dbReference>
<dbReference type="InterPro" id="IPR010060">
    <property type="entry name" value="NRPS_synth"/>
</dbReference>
<dbReference type="PANTHER" id="PTHR45527:SF1">
    <property type="entry name" value="FATTY ACID SYNTHASE"/>
    <property type="match status" value="1"/>
</dbReference>
<dbReference type="InterPro" id="IPR023213">
    <property type="entry name" value="CAT-like_dom_sf"/>
</dbReference>
<dbReference type="PROSITE" id="PS00012">
    <property type="entry name" value="PHOSPHOPANTETHEINE"/>
    <property type="match status" value="2"/>
</dbReference>
<dbReference type="SUPFAM" id="SSF52777">
    <property type="entry name" value="CoA-dependent acyltransferases"/>
    <property type="match status" value="6"/>
</dbReference>
<dbReference type="Gene3D" id="3.30.559.10">
    <property type="entry name" value="Chloramphenicol acetyltransferase-like domain"/>
    <property type="match status" value="3"/>
</dbReference>
<dbReference type="Gene3D" id="3.30.300.30">
    <property type="match status" value="2"/>
</dbReference>
<dbReference type="Gene3D" id="3.40.50.980">
    <property type="match status" value="2"/>
</dbReference>
<dbReference type="PROSITE" id="PS50075">
    <property type="entry name" value="CARRIER"/>
    <property type="match status" value="2"/>
</dbReference>